<sequence>MNNEVGIQELNIQPQAGVIGVFSRLNYKAWYAIAEFVDNSTQSFYSHQQELSAYGINDVDISINYDSDNDVLTITDTAFGMEIDDFARAVKVDSPPEDKTGRNEFGMGLKTAASWFGNVWSVRSTQLGSNIEYYTEINIPEMREKNINTISISKSLVDASSHGTTIVIREVTKKIGSPRTKNKITELLKSMYRRDLNNGMVHITYDGDPLYFDEYDCLSFRNQTWRKELDFSFVFDGQLHHVIGFVGILANGGFGRAGFALFRRNRVVVGGEDFNYKPDKIFGQAQDPRAHKLFGELDLDDFPINQAKDGFVWDDGLEEEFIEKLKFQIKEYIEIAKITNKDRAREEATSQSVSDNVQSHVQETISHSFGSQSTETEPTIFDVPRESIDSEGQTALGLYKEYQIEQNNLPEEIDDKVRDYSIQIDAATKCIINVRWTKGSSAAWIKVDSSEDGNSANIQLNINHPFFKPFSEKEDFKMVLEKFAIAFALAEMRVKKNANEDGSVSPSAFRNHINDYLHKLSTEE</sequence>
<accession>A0ABX4EED7</accession>
<dbReference type="Proteomes" id="UP000216189">
    <property type="component" value="Unassembled WGS sequence"/>
</dbReference>
<gene>
    <name evidence="1" type="ORF">CIK91_13365</name>
</gene>
<dbReference type="SUPFAM" id="SSF55874">
    <property type="entry name" value="ATPase domain of HSP90 chaperone/DNA topoisomerase II/histidine kinase"/>
    <property type="match status" value="1"/>
</dbReference>
<evidence type="ECO:0008006" key="3">
    <source>
        <dbReference type="Google" id="ProtNLM"/>
    </source>
</evidence>
<dbReference type="InterPro" id="IPR036890">
    <property type="entry name" value="HATPase_C_sf"/>
</dbReference>
<dbReference type="EMBL" id="NPJF01000067">
    <property type="protein sequence ID" value="OYP53184.1"/>
    <property type="molecule type" value="Genomic_DNA"/>
</dbReference>
<evidence type="ECO:0000313" key="1">
    <source>
        <dbReference type="EMBL" id="OYP53184.1"/>
    </source>
</evidence>
<organism evidence="1 2">
    <name type="scientific">Segatella bryantii</name>
    <name type="common">Prevotella bryantii</name>
    <dbReference type="NCBI Taxonomy" id="77095"/>
    <lineage>
        <taxon>Bacteria</taxon>
        <taxon>Pseudomonadati</taxon>
        <taxon>Bacteroidota</taxon>
        <taxon>Bacteroidia</taxon>
        <taxon>Bacteroidales</taxon>
        <taxon>Prevotellaceae</taxon>
        <taxon>Segatella</taxon>
    </lineage>
</organism>
<proteinExistence type="predicted"/>
<keyword evidence="2" id="KW-1185">Reference proteome</keyword>
<reference evidence="1 2" key="1">
    <citation type="submission" date="2017-08" db="EMBL/GenBank/DDBJ databases">
        <title>Comparative genomics of non-oral Prevotella species.</title>
        <authorList>
            <person name="Accetto T."/>
            <person name="Nograsek B."/>
            <person name="Avgustin G."/>
        </authorList>
    </citation>
    <scope>NUCLEOTIDE SEQUENCE [LARGE SCALE GENOMIC DNA]</scope>
    <source>
        <strain evidence="1 2">TC1-1</strain>
    </source>
</reference>
<dbReference type="RefSeq" id="WP_094449092.1">
    <property type="nucleotide sequence ID" value="NZ_CP091801.1"/>
</dbReference>
<name>A0ABX4EED7_SEGBR</name>
<dbReference type="Pfam" id="PF13589">
    <property type="entry name" value="HATPase_c_3"/>
    <property type="match status" value="1"/>
</dbReference>
<comment type="caution">
    <text evidence="1">The sequence shown here is derived from an EMBL/GenBank/DDBJ whole genome shotgun (WGS) entry which is preliminary data.</text>
</comment>
<dbReference type="Gene3D" id="3.30.565.10">
    <property type="entry name" value="Histidine kinase-like ATPase, C-terminal domain"/>
    <property type="match status" value="1"/>
</dbReference>
<evidence type="ECO:0000313" key="2">
    <source>
        <dbReference type="Proteomes" id="UP000216189"/>
    </source>
</evidence>
<protein>
    <recommendedName>
        <fullName evidence="3">ATP-binding protein</fullName>
    </recommendedName>
</protein>